<sequence>MNSWEGYRSTAAAAGMEQRRASARSATVPFLPMRSREPAEPMEWTSCAKQRRDSENYAWSTPARAACHAPVATSDSIKEFLKGSSSSSASRGMAPSVTLRTFMDSTRTRKIAAKAAEATSAVKKNCETMKTESINKLTSEALRIWKSGSYLHADEDGRSVYIGSLPRAGGDSRHGTVWAVEPPIDAAAPLPQYVRLRGAYGRYLGAPDSYGSPLPFLPVDAAQRDRDRVEMDAIMWQPVACSGSDVVGGRDARGVVLLRDRYGRYLRGSNNLLAPRRSVPVKPYVVNEHMFRWEVVRVPLSQARPELPIAAQSGFVAACFPPLLRVIEFVGEDDLDNIGEGEIWTTVETRGRSVRLLREKIAKLVGYDDFTMCVSAGRHGQFTPLLIDLRRSRETLNIVLLRTNSEVDANFEDEDTLLWEVVRVPPSEDMPELPIATQPGFFVRVCFPQPLREIQFVDEADLDNISEGENWATVQIRGRSVRLLREKIAELVGYDDFTMCVSAGRHGQFTPLLIDLPRRRETLQIVLVRPNTESYDQLIFPNPNALPSAEATDEDDPTIE</sequence>
<dbReference type="Proteomes" id="UP000026960">
    <property type="component" value="Chromosome 8"/>
</dbReference>
<feature type="compositionally biased region" description="Acidic residues" evidence="1">
    <location>
        <begin position="551"/>
        <end position="560"/>
    </location>
</feature>
<dbReference type="AlphaFoldDB" id="A0A0D3GWP0"/>
<protein>
    <recommendedName>
        <fullName evidence="2">DUF569 domain-containing protein</fullName>
    </recommendedName>
</protein>
<feature type="domain" description="DUF569" evidence="2">
    <location>
        <begin position="451"/>
        <end position="527"/>
    </location>
</feature>
<dbReference type="PANTHER" id="PTHR31205">
    <property type="entry name" value="ACTIN CROSS-LINKING PROTEIN (DUF569)"/>
    <property type="match status" value="1"/>
</dbReference>
<reference evidence="3" key="2">
    <citation type="submission" date="2015-03" db="UniProtKB">
        <authorList>
            <consortium name="EnsemblPlants"/>
        </authorList>
    </citation>
    <scope>IDENTIFICATION</scope>
</reference>
<name>A0A0D3GWP0_9ORYZ</name>
<dbReference type="InterPro" id="IPR054726">
    <property type="entry name" value="Ubiq_DUF569-assoc"/>
</dbReference>
<evidence type="ECO:0000313" key="4">
    <source>
        <dbReference type="Proteomes" id="UP000026960"/>
    </source>
</evidence>
<feature type="region of interest" description="Disordered" evidence="1">
    <location>
        <begin position="539"/>
        <end position="560"/>
    </location>
</feature>
<dbReference type="EnsemblPlants" id="OBART08G03950.2">
    <property type="protein sequence ID" value="OBART08G03950.2"/>
    <property type="gene ID" value="OBART08G03950"/>
</dbReference>
<evidence type="ECO:0000259" key="2">
    <source>
        <dbReference type="Pfam" id="PF22932"/>
    </source>
</evidence>
<evidence type="ECO:0000256" key="1">
    <source>
        <dbReference type="SAM" id="MobiDB-lite"/>
    </source>
</evidence>
<reference evidence="3" key="1">
    <citation type="journal article" date="2009" name="Rice">
        <title>De Novo Next Generation Sequencing of Plant Genomes.</title>
        <authorList>
            <person name="Rounsley S."/>
            <person name="Marri P.R."/>
            <person name="Yu Y."/>
            <person name="He R."/>
            <person name="Sisneros N."/>
            <person name="Goicoechea J.L."/>
            <person name="Lee S.J."/>
            <person name="Angelova A."/>
            <person name="Kudrna D."/>
            <person name="Luo M."/>
            <person name="Affourtit J."/>
            <person name="Desany B."/>
            <person name="Knight J."/>
            <person name="Niazi F."/>
            <person name="Egholm M."/>
            <person name="Wing R.A."/>
        </authorList>
    </citation>
    <scope>NUCLEOTIDE SEQUENCE [LARGE SCALE GENOMIC DNA]</scope>
    <source>
        <strain evidence="3">cv. IRGC 105608</strain>
    </source>
</reference>
<evidence type="ECO:0000313" key="3">
    <source>
        <dbReference type="EnsemblPlants" id="OBART08G03950.2"/>
    </source>
</evidence>
<feature type="region of interest" description="Disordered" evidence="1">
    <location>
        <begin position="1"/>
        <end position="26"/>
    </location>
</feature>
<accession>A0A0D3GWP0</accession>
<dbReference type="PANTHER" id="PTHR31205:SF39">
    <property type="entry name" value="OS08G0164400 PROTEIN"/>
    <property type="match status" value="1"/>
</dbReference>
<dbReference type="Gramene" id="OBART08G03950.2">
    <property type="protein sequence ID" value="OBART08G03950.2"/>
    <property type="gene ID" value="OBART08G03950"/>
</dbReference>
<dbReference type="STRING" id="65489.A0A0D3GWP0"/>
<dbReference type="Pfam" id="PF22932">
    <property type="entry name" value="Ubiq_DUF_assoc"/>
    <property type="match status" value="2"/>
</dbReference>
<dbReference type="SUPFAM" id="SSF50405">
    <property type="entry name" value="Actin-crosslinking proteins"/>
    <property type="match status" value="1"/>
</dbReference>
<keyword evidence="4" id="KW-1185">Reference proteome</keyword>
<dbReference type="PaxDb" id="65489-OBART08G03950.2"/>
<organism evidence="3">
    <name type="scientific">Oryza barthii</name>
    <dbReference type="NCBI Taxonomy" id="65489"/>
    <lineage>
        <taxon>Eukaryota</taxon>
        <taxon>Viridiplantae</taxon>
        <taxon>Streptophyta</taxon>
        <taxon>Embryophyta</taxon>
        <taxon>Tracheophyta</taxon>
        <taxon>Spermatophyta</taxon>
        <taxon>Magnoliopsida</taxon>
        <taxon>Liliopsida</taxon>
        <taxon>Poales</taxon>
        <taxon>Poaceae</taxon>
        <taxon>BOP clade</taxon>
        <taxon>Oryzoideae</taxon>
        <taxon>Oryzeae</taxon>
        <taxon>Oryzinae</taxon>
        <taxon>Oryza</taxon>
    </lineage>
</organism>
<feature type="domain" description="DUF569" evidence="2">
    <location>
        <begin position="325"/>
        <end position="401"/>
    </location>
</feature>
<proteinExistence type="predicted"/>
<dbReference type="HOGENOM" id="CLU_503812_0_0_1"/>
<dbReference type="InterPro" id="IPR008999">
    <property type="entry name" value="Actin-crosslinking"/>
</dbReference>